<proteinExistence type="predicted"/>
<accession>A0A1D1VTQ3</accession>
<dbReference type="EMBL" id="BDGG01000007">
    <property type="protein sequence ID" value="GAV01949.1"/>
    <property type="molecule type" value="Genomic_DNA"/>
</dbReference>
<dbReference type="Proteomes" id="UP000186922">
    <property type="component" value="Unassembled WGS sequence"/>
</dbReference>
<dbReference type="AlphaFoldDB" id="A0A1D1VTQ3"/>
<organism evidence="1 2">
    <name type="scientific">Ramazzottius varieornatus</name>
    <name type="common">Water bear</name>
    <name type="synonym">Tardigrade</name>
    <dbReference type="NCBI Taxonomy" id="947166"/>
    <lineage>
        <taxon>Eukaryota</taxon>
        <taxon>Metazoa</taxon>
        <taxon>Ecdysozoa</taxon>
        <taxon>Tardigrada</taxon>
        <taxon>Eutardigrada</taxon>
        <taxon>Parachela</taxon>
        <taxon>Hypsibioidea</taxon>
        <taxon>Ramazzottiidae</taxon>
        <taxon>Ramazzottius</taxon>
    </lineage>
</organism>
<evidence type="ECO:0000313" key="2">
    <source>
        <dbReference type="Proteomes" id="UP000186922"/>
    </source>
</evidence>
<keyword evidence="2" id="KW-1185">Reference proteome</keyword>
<evidence type="ECO:0000313" key="1">
    <source>
        <dbReference type="EMBL" id="GAV01949.1"/>
    </source>
</evidence>
<sequence length="120" mass="13882">MRCAGEYGFPYLYNICRDWILHQIDVNLTSKKEMEKWALRYLQAALRPEYENVDILEALWYEIDVNTVSVIRTANDILTSIDRKTVAEVLKRDTLTIPGEKVLHDFAVRCGTISSSDFPP</sequence>
<reference evidence="1 2" key="1">
    <citation type="journal article" date="2016" name="Nat. Commun.">
        <title>Extremotolerant tardigrade genome and improved radiotolerance of human cultured cells by tardigrade-unique protein.</title>
        <authorList>
            <person name="Hashimoto T."/>
            <person name="Horikawa D.D."/>
            <person name="Saito Y."/>
            <person name="Kuwahara H."/>
            <person name="Kozuka-Hata H."/>
            <person name="Shin-I T."/>
            <person name="Minakuchi Y."/>
            <person name="Ohishi K."/>
            <person name="Motoyama A."/>
            <person name="Aizu T."/>
            <person name="Enomoto A."/>
            <person name="Kondo K."/>
            <person name="Tanaka S."/>
            <person name="Hara Y."/>
            <person name="Koshikawa S."/>
            <person name="Sagara H."/>
            <person name="Miura T."/>
            <person name="Yokobori S."/>
            <person name="Miyagawa K."/>
            <person name="Suzuki Y."/>
            <person name="Kubo T."/>
            <person name="Oyama M."/>
            <person name="Kohara Y."/>
            <person name="Fujiyama A."/>
            <person name="Arakawa K."/>
            <person name="Katayama T."/>
            <person name="Toyoda A."/>
            <person name="Kunieda T."/>
        </authorList>
    </citation>
    <scope>NUCLEOTIDE SEQUENCE [LARGE SCALE GENOMIC DNA]</scope>
    <source>
        <strain evidence="1 2">YOKOZUNA-1</strain>
    </source>
</reference>
<comment type="caution">
    <text evidence="1">The sequence shown here is derived from an EMBL/GenBank/DDBJ whole genome shotgun (WGS) entry which is preliminary data.</text>
</comment>
<name>A0A1D1VTQ3_RAMVA</name>
<protein>
    <submittedName>
        <fullName evidence="1">Uncharacterized protein</fullName>
    </submittedName>
</protein>
<gene>
    <name evidence="1" type="primary">RvY_12579</name>
    <name evidence="1" type="synonym">RvY_12579.3</name>
    <name evidence="1" type="ORF">RvY_12579-3</name>
</gene>